<dbReference type="GO" id="GO:0030246">
    <property type="term" value="F:carbohydrate binding"/>
    <property type="evidence" value="ECO:0007669"/>
    <property type="project" value="UniProtKB-KW"/>
</dbReference>
<protein>
    <recommendedName>
        <fullName evidence="3">Jacalin-type lectin domain-containing protein</fullName>
    </recommendedName>
</protein>
<gene>
    <name evidence="4" type="ORF">M0R45_031951</name>
</gene>
<dbReference type="InterPro" id="IPR033734">
    <property type="entry name" value="Jacalin-like_lectin_dom_plant"/>
</dbReference>
<dbReference type="EMBL" id="JBEDUW010000006">
    <property type="protein sequence ID" value="KAK9923539.1"/>
    <property type="molecule type" value="Genomic_DNA"/>
</dbReference>
<keyword evidence="2" id="KW-0430">Lectin</keyword>
<dbReference type="SMART" id="SM00915">
    <property type="entry name" value="Jacalin"/>
    <property type="match status" value="1"/>
</dbReference>
<dbReference type="CDD" id="cd09612">
    <property type="entry name" value="Jacalin"/>
    <property type="match status" value="1"/>
</dbReference>
<reference evidence="4 5" key="1">
    <citation type="journal article" date="2023" name="G3 (Bethesda)">
        <title>A chromosome-length genome assembly and annotation of blackberry (Rubus argutus, cv. 'Hillquist').</title>
        <authorList>
            <person name="Bruna T."/>
            <person name="Aryal R."/>
            <person name="Dudchenko O."/>
            <person name="Sargent D.J."/>
            <person name="Mead D."/>
            <person name="Buti M."/>
            <person name="Cavallini A."/>
            <person name="Hytonen T."/>
            <person name="Andres J."/>
            <person name="Pham M."/>
            <person name="Weisz D."/>
            <person name="Mascagni F."/>
            <person name="Usai G."/>
            <person name="Natali L."/>
            <person name="Bassil N."/>
            <person name="Fernandez G.E."/>
            <person name="Lomsadze A."/>
            <person name="Armour M."/>
            <person name="Olukolu B."/>
            <person name="Poorten T."/>
            <person name="Britton C."/>
            <person name="Davik J."/>
            <person name="Ashrafi H."/>
            <person name="Aiden E.L."/>
            <person name="Borodovsky M."/>
            <person name="Worthington M."/>
        </authorList>
    </citation>
    <scope>NUCLEOTIDE SEQUENCE [LARGE SCALE GENOMIC DNA]</scope>
    <source>
        <strain evidence="4">PI 553951</strain>
    </source>
</reference>
<sequence length="229" mass="25137">MFVTPTLSISCITCMQQGDEGGNNKGHESPGKIRLDGFVPETLYGGTGGLFWDDRRHHGVTEITVASDSWIDSIRVAYDKDGELVNDAEKHGGPGGIVHSPMTLGYPDEFLVSVSGSYFYPSALGGNLAVIESLEFRTNRGTLKQYGPRKIEGMPFSLNLNPGDKIVGMMGRSGVYLDAIGFHIARPPKRKLFLRVKESLKKLWPSRVYDTLIEITRPLSIVQCTGISM</sequence>
<evidence type="ECO:0000313" key="4">
    <source>
        <dbReference type="EMBL" id="KAK9923539.1"/>
    </source>
</evidence>
<dbReference type="AlphaFoldDB" id="A0AAW1WI31"/>
<dbReference type="PROSITE" id="PS51752">
    <property type="entry name" value="JACALIN_LECTIN"/>
    <property type="match status" value="1"/>
</dbReference>
<evidence type="ECO:0000256" key="1">
    <source>
        <dbReference type="ARBA" id="ARBA00006568"/>
    </source>
</evidence>
<comment type="caution">
    <text evidence="4">The sequence shown here is derived from an EMBL/GenBank/DDBJ whole genome shotgun (WGS) entry which is preliminary data.</text>
</comment>
<dbReference type="SUPFAM" id="SSF51101">
    <property type="entry name" value="Mannose-binding lectins"/>
    <property type="match status" value="1"/>
</dbReference>
<proteinExistence type="inferred from homology"/>
<keyword evidence="5" id="KW-1185">Reference proteome</keyword>
<accession>A0AAW1WI31</accession>
<evidence type="ECO:0000256" key="2">
    <source>
        <dbReference type="ARBA" id="ARBA00022734"/>
    </source>
</evidence>
<dbReference type="Pfam" id="PF01419">
    <property type="entry name" value="Jacalin"/>
    <property type="match status" value="1"/>
</dbReference>
<organism evidence="4 5">
    <name type="scientific">Rubus argutus</name>
    <name type="common">Southern blackberry</name>
    <dbReference type="NCBI Taxonomy" id="59490"/>
    <lineage>
        <taxon>Eukaryota</taxon>
        <taxon>Viridiplantae</taxon>
        <taxon>Streptophyta</taxon>
        <taxon>Embryophyta</taxon>
        <taxon>Tracheophyta</taxon>
        <taxon>Spermatophyta</taxon>
        <taxon>Magnoliopsida</taxon>
        <taxon>eudicotyledons</taxon>
        <taxon>Gunneridae</taxon>
        <taxon>Pentapetalae</taxon>
        <taxon>rosids</taxon>
        <taxon>fabids</taxon>
        <taxon>Rosales</taxon>
        <taxon>Rosaceae</taxon>
        <taxon>Rosoideae</taxon>
        <taxon>Rosoideae incertae sedis</taxon>
        <taxon>Rubus</taxon>
    </lineage>
</organism>
<evidence type="ECO:0000259" key="3">
    <source>
        <dbReference type="PROSITE" id="PS51752"/>
    </source>
</evidence>
<dbReference type="Proteomes" id="UP001457282">
    <property type="component" value="Unassembled WGS sequence"/>
</dbReference>
<dbReference type="PANTHER" id="PTHR47293:SF15">
    <property type="entry name" value="JACALIN-RELATED LECTIN 19"/>
    <property type="match status" value="1"/>
</dbReference>
<comment type="similarity">
    <text evidence="1">Belongs to the jacalin lectin family.</text>
</comment>
<feature type="domain" description="Jacalin-type lectin" evidence="3">
    <location>
        <begin position="38"/>
        <end position="186"/>
    </location>
</feature>
<name>A0AAW1WI31_RUBAR</name>
<evidence type="ECO:0000313" key="5">
    <source>
        <dbReference type="Proteomes" id="UP001457282"/>
    </source>
</evidence>
<dbReference type="Gene3D" id="2.100.10.30">
    <property type="entry name" value="Jacalin-like lectin domain"/>
    <property type="match status" value="1"/>
</dbReference>
<dbReference type="PANTHER" id="PTHR47293">
    <property type="entry name" value="JACALIN-RELATED LECTIN 3"/>
    <property type="match status" value="1"/>
</dbReference>
<dbReference type="InterPro" id="IPR001229">
    <property type="entry name" value="Jacalin-like_lectin_dom"/>
</dbReference>
<dbReference type="InterPro" id="IPR036404">
    <property type="entry name" value="Jacalin-like_lectin_dom_sf"/>
</dbReference>